<keyword evidence="4" id="KW-0472">Membrane</keyword>
<dbReference type="Pfam" id="PF00916">
    <property type="entry name" value="Sulfate_transp"/>
    <property type="match status" value="1"/>
</dbReference>
<dbReference type="Proteomes" id="UP000092462">
    <property type="component" value="Unassembled WGS sequence"/>
</dbReference>
<dbReference type="VEuPathDB" id="VectorBase:PPAI004841"/>
<evidence type="ECO:0000256" key="1">
    <source>
        <dbReference type="ARBA" id="ARBA00004141"/>
    </source>
</evidence>
<keyword evidence="3" id="KW-1133">Transmembrane helix</keyword>
<name>A0A1B0GNG9_PHLPP</name>
<evidence type="ECO:0000256" key="3">
    <source>
        <dbReference type="ARBA" id="ARBA00022989"/>
    </source>
</evidence>
<keyword evidence="7" id="KW-1185">Reference proteome</keyword>
<keyword evidence="2" id="KW-0812">Transmembrane</keyword>
<evidence type="ECO:0000313" key="7">
    <source>
        <dbReference type="Proteomes" id="UP000092462"/>
    </source>
</evidence>
<feature type="domain" description="SLC26A/SulP transporter" evidence="5">
    <location>
        <begin position="5"/>
        <end position="183"/>
    </location>
</feature>
<evidence type="ECO:0000313" key="6">
    <source>
        <dbReference type="EnsemblMetazoa" id="PPAI004841-PA"/>
    </source>
</evidence>
<proteinExistence type="predicted"/>
<dbReference type="InterPro" id="IPR011547">
    <property type="entry name" value="SLC26A/SulP_dom"/>
</dbReference>
<protein>
    <recommendedName>
        <fullName evidence="5">SLC26A/SulP transporter domain-containing protein</fullName>
    </recommendedName>
</protein>
<evidence type="ECO:0000259" key="5">
    <source>
        <dbReference type="Pfam" id="PF00916"/>
    </source>
</evidence>
<dbReference type="AlphaFoldDB" id="A0A1B0GNG9"/>
<organism evidence="6 7">
    <name type="scientific">Phlebotomus papatasi</name>
    <name type="common">Sandfly</name>
    <dbReference type="NCBI Taxonomy" id="29031"/>
    <lineage>
        <taxon>Eukaryota</taxon>
        <taxon>Metazoa</taxon>
        <taxon>Ecdysozoa</taxon>
        <taxon>Arthropoda</taxon>
        <taxon>Hexapoda</taxon>
        <taxon>Insecta</taxon>
        <taxon>Pterygota</taxon>
        <taxon>Neoptera</taxon>
        <taxon>Endopterygota</taxon>
        <taxon>Diptera</taxon>
        <taxon>Nematocera</taxon>
        <taxon>Psychodoidea</taxon>
        <taxon>Psychodidae</taxon>
        <taxon>Phlebotomus</taxon>
        <taxon>Phlebotomus</taxon>
    </lineage>
</organism>
<evidence type="ECO:0000256" key="2">
    <source>
        <dbReference type="ARBA" id="ARBA00022692"/>
    </source>
</evidence>
<dbReference type="PANTHER" id="PTHR11814">
    <property type="entry name" value="SULFATE TRANSPORTER"/>
    <property type="match status" value="1"/>
</dbReference>
<dbReference type="EMBL" id="AJVK01029465">
    <property type="status" value="NOT_ANNOTATED_CDS"/>
    <property type="molecule type" value="Genomic_DNA"/>
</dbReference>
<dbReference type="GO" id="GO:0055085">
    <property type="term" value="P:transmembrane transport"/>
    <property type="evidence" value="ECO:0007669"/>
    <property type="project" value="InterPro"/>
</dbReference>
<evidence type="ECO:0000256" key="4">
    <source>
        <dbReference type="ARBA" id="ARBA00023136"/>
    </source>
</evidence>
<reference evidence="6" key="1">
    <citation type="submission" date="2022-08" db="UniProtKB">
        <authorList>
            <consortium name="EnsemblMetazoa"/>
        </authorList>
    </citation>
    <scope>IDENTIFICATION</scope>
    <source>
        <strain evidence="6">Israel</strain>
    </source>
</reference>
<dbReference type="VEuPathDB" id="VectorBase:PPAPM1_007565"/>
<comment type="subcellular location">
    <subcellularLocation>
        <location evidence="1">Membrane</location>
        <topology evidence="1">Multi-pass membrane protein</topology>
    </subcellularLocation>
</comment>
<dbReference type="InterPro" id="IPR001902">
    <property type="entry name" value="SLC26A/SulP_fam"/>
</dbReference>
<dbReference type="EnsemblMetazoa" id="PPAI004841-RA">
    <property type="protein sequence ID" value="PPAI004841-PA"/>
    <property type="gene ID" value="PPAI004841"/>
</dbReference>
<dbReference type="GO" id="GO:0016020">
    <property type="term" value="C:membrane"/>
    <property type="evidence" value="ECO:0007669"/>
    <property type="project" value="UniProtKB-SubCell"/>
</dbReference>
<sequence length="186" mass="20162">MEFRIIGTFAVVSIMVGKLVIKYAGEEAAGVDSDTSGMPTAIEVATIVSFMTGIYLLVFYVFRLGVVSTLLSDVLVSGFTTGCAIHVFTSQLKDVLGLSLPQIPGYFDVVLTFYELINRISHVNWMACSISAVAIIVLLINNELIKPRLAKITIVPIPIELIAVVSGTLVSTHWNLGKDWNVKTIA</sequence>
<accession>A0A1B0GNG9</accession>